<keyword evidence="1" id="KW-0472">Membrane</keyword>
<accession>A0A516KI15</accession>
<feature type="transmembrane region" description="Helical" evidence="1">
    <location>
        <begin position="28"/>
        <end position="50"/>
    </location>
</feature>
<gene>
    <name evidence="2" type="ORF">FN924_13110</name>
</gene>
<keyword evidence="3" id="KW-1185">Reference proteome</keyword>
<dbReference type="AlphaFoldDB" id="A0A516KI15"/>
<proteinExistence type="predicted"/>
<dbReference type="RefSeq" id="WP_143895199.1">
    <property type="nucleotide sequence ID" value="NZ_CP041666.1"/>
</dbReference>
<reference evidence="2 3" key="1">
    <citation type="submission" date="2019-07" db="EMBL/GenBank/DDBJ databases">
        <authorList>
            <person name="Li J."/>
        </authorList>
    </citation>
    <scope>NUCLEOTIDE SEQUENCE [LARGE SCALE GENOMIC DNA]</scope>
    <source>
        <strain evidence="2 3">TKL69</strain>
    </source>
</reference>
<protein>
    <submittedName>
        <fullName evidence="2">Uncharacterized protein</fullName>
    </submittedName>
</protein>
<sequence length="61" mass="7044">MVWVLLMGIITVLSVFIGVKQKRMAYLLIPLGSILMFMLVKIIMVPLPFMETVRFIFDIRG</sequence>
<keyword evidence="1" id="KW-0812">Transmembrane</keyword>
<dbReference type="KEGG" id="aqt:FN924_13110"/>
<dbReference type="OrthoDB" id="2696663at2"/>
<name>A0A516KI15_9BACI</name>
<dbReference type="EMBL" id="CP041666">
    <property type="protein sequence ID" value="QDP41048.1"/>
    <property type="molecule type" value="Genomic_DNA"/>
</dbReference>
<keyword evidence="1" id="KW-1133">Transmembrane helix</keyword>
<evidence type="ECO:0000313" key="2">
    <source>
        <dbReference type="EMBL" id="QDP41048.1"/>
    </source>
</evidence>
<evidence type="ECO:0000256" key="1">
    <source>
        <dbReference type="SAM" id="Phobius"/>
    </source>
</evidence>
<dbReference type="Proteomes" id="UP000315215">
    <property type="component" value="Chromosome"/>
</dbReference>
<evidence type="ECO:0000313" key="3">
    <source>
        <dbReference type="Proteomes" id="UP000315215"/>
    </source>
</evidence>
<organism evidence="2 3">
    <name type="scientific">Radiobacillus deserti</name>
    <dbReference type="NCBI Taxonomy" id="2594883"/>
    <lineage>
        <taxon>Bacteria</taxon>
        <taxon>Bacillati</taxon>
        <taxon>Bacillota</taxon>
        <taxon>Bacilli</taxon>
        <taxon>Bacillales</taxon>
        <taxon>Bacillaceae</taxon>
        <taxon>Radiobacillus</taxon>
    </lineage>
</organism>